<protein>
    <recommendedName>
        <fullName evidence="4">F-box domain-containing protein</fullName>
    </recommendedName>
</protein>
<sequence length="577" mass="64220">MTMGATSDMVMEGYDAQDSLLLALPTELMLQCISYLAPLDLISASRTCRALQKSASTDTLWQTHVNANLPSPITSPAPLSSFKELYAAHHAYWFLPRHQLWISDSEPCGQLVVARFNPSKGNIEAYAVVAERGEHTVSQWSENHQVMIHGFDPLVKLHFDRPVLKLTAGGRRVSISQSSPRGPLGSFFSSEPSPKEPPRLSQEILMDCAHSNSPAGVRTSFVLSRDLPGQYINQGSAVWPPLNIPAPSRTRNLSGSDFSSLGHRPTKHSEVSEHTFRVRRWMEYANRRNSSSLAQFSGFDRLVAAPGLSLFASSVGGGNFDRRGENVTTFGTIDPTAYTPTRRKPWRGIYCGDYSGHGCEFLLVLQPDEGTEDPLPEGLNWLNEWLTGERPAAENPSDVTVRTYTRMNEILTNMAERDGFRHRANAFDDDDDEESEEETDEEDDWEEPEGVRGDLERQTSVAADSAVESEDIYSGRLVAIKLTGDPHVPRGQITFIAPDLGEKGLVRTAEEDIFRGARVVRSAGHVANRGFIHDEYIPSQLILVSHDRLAQYWQGFGHISFYKRVDMDALMSHMQSA</sequence>
<comment type="pathway">
    <text evidence="1">Protein modification; protein ubiquitination.</text>
</comment>
<comment type="caution">
    <text evidence="5">The sequence shown here is derived from an EMBL/GenBank/DDBJ whole genome shotgun (WGS) entry which is preliminary data.</text>
</comment>
<dbReference type="InterPro" id="IPR001810">
    <property type="entry name" value="F-box_dom"/>
</dbReference>
<dbReference type="SUPFAM" id="SSF81383">
    <property type="entry name" value="F-box domain"/>
    <property type="match status" value="1"/>
</dbReference>
<evidence type="ECO:0000256" key="2">
    <source>
        <dbReference type="ARBA" id="ARBA00022786"/>
    </source>
</evidence>
<dbReference type="EMBL" id="NHZQ01000447">
    <property type="protein sequence ID" value="PSK34236.1"/>
    <property type="molecule type" value="Genomic_DNA"/>
</dbReference>
<dbReference type="PANTHER" id="PTHR10706">
    <property type="entry name" value="F-BOX FAMILY PROTEIN"/>
    <property type="match status" value="1"/>
</dbReference>
<evidence type="ECO:0000256" key="1">
    <source>
        <dbReference type="ARBA" id="ARBA00004906"/>
    </source>
</evidence>
<evidence type="ECO:0000313" key="5">
    <source>
        <dbReference type="EMBL" id="PSK34236.1"/>
    </source>
</evidence>
<dbReference type="STRING" id="40998.A0A2P7YE47"/>
<reference evidence="5 6" key="1">
    <citation type="submission" date="2017-05" db="EMBL/GenBank/DDBJ databases">
        <title>Draft genome sequence of Elsinoe australis.</title>
        <authorList>
            <person name="Cheng Q."/>
        </authorList>
    </citation>
    <scope>NUCLEOTIDE SEQUENCE [LARGE SCALE GENOMIC DNA]</scope>
    <source>
        <strain evidence="5 6">NL1</strain>
    </source>
</reference>
<dbReference type="UniPathway" id="UPA00143"/>
<organism evidence="5 6">
    <name type="scientific">Elsinoe australis</name>
    <dbReference type="NCBI Taxonomy" id="40998"/>
    <lineage>
        <taxon>Eukaryota</taxon>
        <taxon>Fungi</taxon>
        <taxon>Dikarya</taxon>
        <taxon>Ascomycota</taxon>
        <taxon>Pezizomycotina</taxon>
        <taxon>Dothideomycetes</taxon>
        <taxon>Dothideomycetidae</taxon>
        <taxon>Myriangiales</taxon>
        <taxon>Elsinoaceae</taxon>
        <taxon>Elsinoe</taxon>
    </lineage>
</organism>
<accession>A0A2P7YE47</accession>
<evidence type="ECO:0000313" key="6">
    <source>
        <dbReference type="Proteomes" id="UP000243723"/>
    </source>
</evidence>
<dbReference type="SMART" id="SM00256">
    <property type="entry name" value="FBOX"/>
    <property type="match status" value="1"/>
</dbReference>
<dbReference type="AlphaFoldDB" id="A0A2P7YE47"/>
<evidence type="ECO:0000259" key="4">
    <source>
        <dbReference type="PROSITE" id="PS50181"/>
    </source>
</evidence>
<dbReference type="OrthoDB" id="722566at2759"/>
<dbReference type="Gene3D" id="1.20.1280.50">
    <property type="match status" value="1"/>
</dbReference>
<name>A0A2P7YE47_9PEZI</name>
<feature type="compositionally biased region" description="Acidic residues" evidence="3">
    <location>
        <begin position="427"/>
        <end position="448"/>
    </location>
</feature>
<feature type="region of interest" description="Disordered" evidence="3">
    <location>
        <begin position="171"/>
        <end position="199"/>
    </location>
</feature>
<proteinExistence type="predicted"/>
<dbReference type="GO" id="GO:0016567">
    <property type="term" value="P:protein ubiquitination"/>
    <property type="evidence" value="ECO:0007669"/>
    <property type="project" value="UniProtKB-UniPathway"/>
</dbReference>
<dbReference type="PROSITE" id="PS50181">
    <property type="entry name" value="FBOX"/>
    <property type="match status" value="1"/>
</dbReference>
<keyword evidence="6" id="KW-1185">Reference proteome</keyword>
<dbReference type="InterPro" id="IPR045048">
    <property type="entry name" value="FBXO31/39"/>
</dbReference>
<evidence type="ECO:0000256" key="3">
    <source>
        <dbReference type="SAM" id="MobiDB-lite"/>
    </source>
</evidence>
<dbReference type="Proteomes" id="UP000243723">
    <property type="component" value="Unassembled WGS sequence"/>
</dbReference>
<dbReference type="PANTHER" id="PTHR10706:SF130">
    <property type="entry name" value="F-BOX ONLY PROTEIN 31"/>
    <property type="match status" value="1"/>
</dbReference>
<dbReference type="InterPro" id="IPR036047">
    <property type="entry name" value="F-box-like_dom_sf"/>
</dbReference>
<gene>
    <name evidence="5" type="ORF">B9Z65_8562</name>
</gene>
<dbReference type="Pfam" id="PF12014">
    <property type="entry name" value="Cyclin_D1_bind"/>
    <property type="match status" value="1"/>
</dbReference>
<keyword evidence="2" id="KW-0833">Ubl conjugation pathway</keyword>
<feature type="region of interest" description="Disordered" evidence="3">
    <location>
        <begin position="421"/>
        <end position="466"/>
    </location>
</feature>
<dbReference type="Pfam" id="PF12937">
    <property type="entry name" value="F-box-like"/>
    <property type="match status" value="1"/>
</dbReference>
<feature type="domain" description="F-box" evidence="4">
    <location>
        <begin position="18"/>
        <end position="64"/>
    </location>
</feature>